<gene>
    <name evidence="2" type="ORF">D7Z96_13690</name>
</gene>
<feature type="compositionally biased region" description="Basic and acidic residues" evidence="1">
    <location>
        <begin position="82"/>
        <end position="91"/>
    </location>
</feature>
<evidence type="ECO:0000256" key="1">
    <source>
        <dbReference type="SAM" id="MobiDB-lite"/>
    </source>
</evidence>
<dbReference type="EMBL" id="RBNH01000012">
    <property type="protein sequence ID" value="RKO22611.1"/>
    <property type="molecule type" value="Genomic_DNA"/>
</dbReference>
<feature type="region of interest" description="Disordered" evidence="1">
    <location>
        <begin position="26"/>
        <end position="46"/>
    </location>
</feature>
<feature type="compositionally biased region" description="Basic and acidic residues" evidence="1">
    <location>
        <begin position="34"/>
        <end position="46"/>
    </location>
</feature>
<evidence type="ECO:0000313" key="2">
    <source>
        <dbReference type="EMBL" id="RKO22611.1"/>
    </source>
</evidence>
<dbReference type="Proteomes" id="UP000273159">
    <property type="component" value="Unassembled WGS sequence"/>
</dbReference>
<proteinExistence type="predicted"/>
<reference evidence="2 3" key="1">
    <citation type="submission" date="2018-10" db="EMBL/GenBank/DDBJ databases">
        <title>Genome-guide identification and characterization of bacteria that degrade polycyclic aromatic hydrocarbons and resist hexavalent chromium simultaneously.</title>
        <authorList>
            <person name="Feng H."/>
        </authorList>
    </citation>
    <scope>NUCLEOTIDE SEQUENCE [LARGE SCALE GENOMIC DNA]</scope>
    <source>
        <strain evidence="2 3">J015</strain>
    </source>
</reference>
<comment type="caution">
    <text evidence="2">The sequence shown here is derived from an EMBL/GenBank/DDBJ whole genome shotgun (WGS) entry which is preliminary data.</text>
</comment>
<evidence type="ECO:0000313" key="3">
    <source>
        <dbReference type="Proteomes" id="UP000273159"/>
    </source>
</evidence>
<feature type="compositionally biased region" description="Polar residues" evidence="1">
    <location>
        <begin position="69"/>
        <end position="78"/>
    </location>
</feature>
<organism evidence="2 3">
    <name type="scientific">Pseudarthrobacter phenanthrenivorans</name>
    <name type="common">Arthrobacter phenanthrenivorans</name>
    <dbReference type="NCBI Taxonomy" id="361575"/>
    <lineage>
        <taxon>Bacteria</taxon>
        <taxon>Bacillati</taxon>
        <taxon>Actinomycetota</taxon>
        <taxon>Actinomycetes</taxon>
        <taxon>Micrococcales</taxon>
        <taxon>Micrococcaceae</taxon>
        <taxon>Pseudarthrobacter</taxon>
    </lineage>
</organism>
<dbReference type="AlphaFoldDB" id="A0A3B0FM28"/>
<feature type="region of interest" description="Disordered" evidence="1">
    <location>
        <begin position="66"/>
        <end position="91"/>
    </location>
</feature>
<sequence length="91" mass="10010">MGELLLVLRPALVLAALIWGLATALSPRDSGVSEAEKHQRDLAERSARHYAAQVQAATDARARLEAKTRPSQNAQAMQSDLAKTRKYTERL</sequence>
<reference evidence="3" key="2">
    <citation type="submission" date="2018-10" db="EMBL/GenBank/DDBJ databases">
        <authorList>
            <person name="Wang Y."/>
            <person name="Wang J."/>
            <person name="Yang X."/>
            <person name="Wang Z."/>
            <person name="Huang Y."/>
        </authorList>
    </citation>
    <scope>NUCLEOTIDE SEQUENCE [LARGE SCALE GENOMIC DNA]</scope>
    <source>
        <strain evidence="3">J015</strain>
    </source>
</reference>
<dbReference type="RefSeq" id="WP_120692870.1">
    <property type="nucleotide sequence ID" value="NZ_RBNH01000012.1"/>
</dbReference>
<name>A0A3B0FM28_PSEPS</name>
<protein>
    <submittedName>
        <fullName evidence="2">Uncharacterized protein</fullName>
    </submittedName>
</protein>
<accession>A0A3B0FM28</accession>